<protein>
    <submittedName>
        <fullName evidence="2">Uncharacterized protein</fullName>
    </submittedName>
</protein>
<name>A0A6J4PYE4_9BACT</name>
<accession>A0A6J4PYE4</accession>
<feature type="chain" id="PRO_5027071248" evidence="1">
    <location>
        <begin position="23"/>
        <end position="52"/>
    </location>
</feature>
<feature type="signal peptide" evidence="1">
    <location>
        <begin position="1"/>
        <end position="22"/>
    </location>
</feature>
<gene>
    <name evidence="2" type="ORF">AVDCRST_MAG74-3141</name>
</gene>
<reference evidence="2" key="1">
    <citation type="submission" date="2020-02" db="EMBL/GenBank/DDBJ databases">
        <authorList>
            <person name="Meier V. D."/>
        </authorList>
    </citation>
    <scope>NUCLEOTIDE SEQUENCE</scope>
    <source>
        <strain evidence="2">AVDCRST_MAG74</strain>
    </source>
</reference>
<evidence type="ECO:0000313" key="2">
    <source>
        <dbReference type="EMBL" id="CAA9423118.1"/>
    </source>
</evidence>
<keyword evidence="1" id="KW-0732">Signal</keyword>
<organism evidence="2">
    <name type="scientific">uncultured Pyrinomonadaceae bacterium</name>
    <dbReference type="NCBI Taxonomy" id="2283094"/>
    <lineage>
        <taxon>Bacteria</taxon>
        <taxon>Pseudomonadati</taxon>
        <taxon>Acidobacteriota</taxon>
        <taxon>Blastocatellia</taxon>
        <taxon>Blastocatellales</taxon>
        <taxon>Pyrinomonadaceae</taxon>
        <taxon>environmental samples</taxon>
    </lineage>
</organism>
<sequence>MAKTFRLNFLVFQTCLFGYNFAALPVCNTISTLVGVEAPACGHLLYEQQVFN</sequence>
<evidence type="ECO:0000256" key="1">
    <source>
        <dbReference type="SAM" id="SignalP"/>
    </source>
</evidence>
<dbReference type="AlphaFoldDB" id="A0A6J4PYE4"/>
<dbReference type="EMBL" id="CADCUR010000278">
    <property type="protein sequence ID" value="CAA9423118.1"/>
    <property type="molecule type" value="Genomic_DNA"/>
</dbReference>
<proteinExistence type="predicted"/>